<dbReference type="InterPro" id="IPR001753">
    <property type="entry name" value="Enoyl-CoA_hydra/iso"/>
</dbReference>
<protein>
    <submittedName>
        <fullName evidence="3">Enoyl-CoA hydratase/isomerase family protein</fullName>
    </submittedName>
</protein>
<dbReference type="PROSITE" id="PS00166">
    <property type="entry name" value="ENOYL_COA_HYDRATASE"/>
    <property type="match status" value="1"/>
</dbReference>
<name>A0ABW4EPQ5_9PSEU</name>
<sequence length="256" mass="27483">MGLPTVADLDRVRWITFNRPEAANALRVEDLDHVADAVRDLGGGIRAIVFTGAGERTFSAGMHLDAFRDLTPITARRLIARVADFLRAVRLSPVPTVAMLNGTCLGAALELALACDIRIAHPAVRLGLPEVKLGIPSVADAALLPAFVGLSRAREMILTGDLYDLEAFGPGFANRVAEPERLRAATLAMLEKLTAHTPQVIAAQKSLFETWLNHGITTSVSSSVDVFGDLFDDPATAEAVERYQHRTPRSARGGTP</sequence>
<evidence type="ECO:0000256" key="1">
    <source>
        <dbReference type="ARBA" id="ARBA00005254"/>
    </source>
</evidence>
<proteinExistence type="inferred from homology"/>
<dbReference type="EMBL" id="JBHUCO010000005">
    <property type="protein sequence ID" value="MFD1516663.1"/>
    <property type="molecule type" value="Genomic_DNA"/>
</dbReference>
<dbReference type="InterPro" id="IPR018376">
    <property type="entry name" value="Enoyl-CoA_hyd/isom_CS"/>
</dbReference>
<dbReference type="PANTHER" id="PTHR11941">
    <property type="entry name" value="ENOYL-COA HYDRATASE-RELATED"/>
    <property type="match status" value="1"/>
</dbReference>
<comment type="similarity">
    <text evidence="1 2">Belongs to the enoyl-CoA hydratase/isomerase family.</text>
</comment>
<dbReference type="PANTHER" id="PTHR11941:SF54">
    <property type="entry name" value="ENOYL-COA HYDRATASE, MITOCHONDRIAL"/>
    <property type="match status" value="1"/>
</dbReference>
<dbReference type="Gene3D" id="3.90.226.10">
    <property type="entry name" value="2-enoyl-CoA Hydratase, Chain A, domain 1"/>
    <property type="match status" value="1"/>
</dbReference>
<dbReference type="Proteomes" id="UP001597114">
    <property type="component" value="Unassembled WGS sequence"/>
</dbReference>
<evidence type="ECO:0000313" key="4">
    <source>
        <dbReference type="Proteomes" id="UP001597114"/>
    </source>
</evidence>
<keyword evidence="4" id="KW-1185">Reference proteome</keyword>
<gene>
    <name evidence="3" type="ORF">ACFSJD_04140</name>
</gene>
<reference evidence="4" key="1">
    <citation type="journal article" date="2019" name="Int. J. Syst. Evol. Microbiol.">
        <title>The Global Catalogue of Microorganisms (GCM) 10K type strain sequencing project: providing services to taxonomists for standard genome sequencing and annotation.</title>
        <authorList>
            <consortium name="The Broad Institute Genomics Platform"/>
            <consortium name="The Broad Institute Genome Sequencing Center for Infectious Disease"/>
            <person name="Wu L."/>
            <person name="Ma J."/>
        </authorList>
    </citation>
    <scope>NUCLEOTIDE SEQUENCE [LARGE SCALE GENOMIC DNA]</scope>
    <source>
        <strain evidence="4">CCM 7043</strain>
    </source>
</reference>
<dbReference type="RefSeq" id="WP_344725548.1">
    <property type="nucleotide sequence ID" value="NZ_BAAAUS010000034.1"/>
</dbReference>
<dbReference type="CDD" id="cd06558">
    <property type="entry name" value="crotonase-like"/>
    <property type="match status" value="1"/>
</dbReference>
<dbReference type="SUPFAM" id="SSF52096">
    <property type="entry name" value="ClpP/crotonase"/>
    <property type="match status" value="1"/>
</dbReference>
<evidence type="ECO:0000256" key="2">
    <source>
        <dbReference type="RuleBase" id="RU003707"/>
    </source>
</evidence>
<comment type="caution">
    <text evidence="3">The sequence shown here is derived from an EMBL/GenBank/DDBJ whole genome shotgun (WGS) entry which is preliminary data.</text>
</comment>
<evidence type="ECO:0000313" key="3">
    <source>
        <dbReference type="EMBL" id="MFD1516663.1"/>
    </source>
</evidence>
<organism evidence="3 4">
    <name type="scientific">Pseudonocardia yunnanensis</name>
    <dbReference type="NCBI Taxonomy" id="58107"/>
    <lineage>
        <taxon>Bacteria</taxon>
        <taxon>Bacillati</taxon>
        <taxon>Actinomycetota</taxon>
        <taxon>Actinomycetes</taxon>
        <taxon>Pseudonocardiales</taxon>
        <taxon>Pseudonocardiaceae</taxon>
        <taxon>Pseudonocardia</taxon>
    </lineage>
</organism>
<dbReference type="InterPro" id="IPR029045">
    <property type="entry name" value="ClpP/crotonase-like_dom_sf"/>
</dbReference>
<dbReference type="Pfam" id="PF00378">
    <property type="entry name" value="ECH_1"/>
    <property type="match status" value="1"/>
</dbReference>
<accession>A0ABW4EPQ5</accession>